<evidence type="ECO:0000313" key="2">
    <source>
        <dbReference type="EMBL" id="GJN12179.1"/>
    </source>
</evidence>
<dbReference type="InterPro" id="IPR023213">
    <property type="entry name" value="CAT-like_dom_sf"/>
</dbReference>
<reference evidence="2" key="2">
    <citation type="submission" date="2021-12" db="EMBL/GenBank/DDBJ databases">
        <title>Resequencing data analysis of finger millet.</title>
        <authorList>
            <person name="Hatakeyama M."/>
            <person name="Aluri S."/>
            <person name="Balachadran M.T."/>
            <person name="Sivarajan S.R."/>
            <person name="Poveda L."/>
            <person name="Shimizu-Inatsugi R."/>
            <person name="Schlapbach R."/>
            <person name="Sreeman S.M."/>
            <person name="Shimizu K.K."/>
        </authorList>
    </citation>
    <scope>NUCLEOTIDE SEQUENCE</scope>
</reference>
<evidence type="ECO:0000256" key="1">
    <source>
        <dbReference type="SAM" id="MobiDB-lite"/>
    </source>
</evidence>
<proteinExistence type="predicted"/>
<sequence>MGWWVDGRHAAVADPARNYMGNFVTYTSKEAGVEVVLAMPLRDVAALVQEAVSAPAYDKRFQELVDWVDEHKPRRYIETAVMGMGSPAMSVTMFSSFRASTWTSGSATPRWRCPRSGRWPGSPPDTCRRAPSRDGTTGH</sequence>
<comment type="caution">
    <text evidence="2">The sequence shown here is derived from an EMBL/GenBank/DDBJ whole genome shotgun (WGS) entry which is preliminary data.</text>
</comment>
<feature type="region of interest" description="Disordered" evidence="1">
    <location>
        <begin position="102"/>
        <end position="139"/>
    </location>
</feature>
<keyword evidence="3" id="KW-1185">Reference proteome</keyword>
<name>A0AAV5DMA3_ELECO</name>
<protein>
    <submittedName>
        <fullName evidence="2">Uncharacterized protein</fullName>
    </submittedName>
</protein>
<dbReference type="Proteomes" id="UP001054889">
    <property type="component" value="Unassembled WGS sequence"/>
</dbReference>
<dbReference type="Gene3D" id="3.30.559.10">
    <property type="entry name" value="Chloramphenicol acetyltransferase-like domain"/>
    <property type="match status" value="1"/>
</dbReference>
<gene>
    <name evidence="2" type="primary">ga30436</name>
    <name evidence="2" type="ORF">PR202_ga30436</name>
</gene>
<reference evidence="2" key="1">
    <citation type="journal article" date="2018" name="DNA Res.">
        <title>Multiple hybrid de novo genome assembly of finger millet, an orphan allotetraploid crop.</title>
        <authorList>
            <person name="Hatakeyama M."/>
            <person name="Aluri S."/>
            <person name="Balachadran M.T."/>
            <person name="Sivarajan S.R."/>
            <person name="Patrignani A."/>
            <person name="Gruter S."/>
            <person name="Poveda L."/>
            <person name="Shimizu-Inatsugi R."/>
            <person name="Baeten J."/>
            <person name="Francoijs K.J."/>
            <person name="Nataraja K.N."/>
            <person name="Reddy Y.A.N."/>
            <person name="Phadnis S."/>
            <person name="Ravikumar R.L."/>
            <person name="Schlapbach R."/>
            <person name="Sreeman S.M."/>
            <person name="Shimizu K.K."/>
        </authorList>
    </citation>
    <scope>NUCLEOTIDE SEQUENCE</scope>
</reference>
<dbReference type="EMBL" id="BQKI01000022">
    <property type="protein sequence ID" value="GJN12179.1"/>
    <property type="molecule type" value="Genomic_DNA"/>
</dbReference>
<dbReference type="AlphaFoldDB" id="A0AAV5DMA3"/>
<dbReference type="GO" id="GO:0016747">
    <property type="term" value="F:acyltransferase activity, transferring groups other than amino-acyl groups"/>
    <property type="evidence" value="ECO:0007669"/>
    <property type="project" value="UniProtKB-ARBA"/>
</dbReference>
<accession>A0AAV5DMA3</accession>
<evidence type="ECO:0000313" key="3">
    <source>
        <dbReference type="Proteomes" id="UP001054889"/>
    </source>
</evidence>
<organism evidence="2 3">
    <name type="scientific">Eleusine coracana subsp. coracana</name>
    <dbReference type="NCBI Taxonomy" id="191504"/>
    <lineage>
        <taxon>Eukaryota</taxon>
        <taxon>Viridiplantae</taxon>
        <taxon>Streptophyta</taxon>
        <taxon>Embryophyta</taxon>
        <taxon>Tracheophyta</taxon>
        <taxon>Spermatophyta</taxon>
        <taxon>Magnoliopsida</taxon>
        <taxon>Liliopsida</taxon>
        <taxon>Poales</taxon>
        <taxon>Poaceae</taxon>
        <taxon>PACMAD clade</taxon>
        <taxon>Chloridoideae</taxon>
        <taxon>Cynodonteae</taxon>
        <taxon>Eleusininae</taxon>
        <taxon>Eleusine</taxon>
    </lineage>
</organism>